<keyword evidence="3" id="KW-1185">Reference proteome</keyword>
<reference evidence="3" key="1">
    <citation type="journal article" date="2019" name="Int. J. Syst. Evol. Microbiol.">
        <title>The Global Catalogue of Microorganisms (GCM) 10K type strain sequencing project: providing services to taxonomists for standard genome sequencing and annotation.</title>
        <authorList>
            <consortium name="The Broad Institute Genomics Platform"/>
            <consortium name="The Broad Institute Genome Sequencing Center for Infectious Disease"/>
            <person name="Wu L."/>
            <person name="Ma J."/>
        </authorList>
    </citation>
    <scope>NUCLEOTIDE SEQUENCE [LARGE SCALE GENOMIC DNA]</scope>
    <source>
        <strain evidence="3">NBRC 103166</strain>
    </source>
</reference>
<feature type="domain" description="Co-chaperone DjlA N-terminal" evidence="1">
    <location>
        <begin position="26"/>
        <end position="140"/>
    </location>
</feature>
<dbReference type="Proteomes" id="UP001157353">
    <property type="component" value="Unassembled WGS sequence"/>
</dbReference>
<name>A0ABQ6E115_9GAMM</name>
<accession>A0ABQ6E115</accession>
<evidence type="ECO:0000313" key="3">
    <source>
        <dbReference type="Proteomes" id="UP001157353"/>
    </source>
</evidence>
<dbReference type="RefSeq" id="WP_284204022.1">
    <property type="nucleotide sequence ID" value="NZ_BSPQ01000005.1"/>
</dbReference>
<comment type="caution">
    <text evidence="2">The sequence shown here is derived from an EMBL/GenBank/DDBJ whole genome shotgun (WGS) entry which is preliminary data.</text>
</comment>
<evidence type="ECO:0000313" key="2">
    <source>
        <dbReference type="EMBL" id="GLS90908.1"/>
    </source>
</evidence>
<dbReference type="Gene3D" id="1.10.3680.10">
    <property type="entry name" value="TerB-like"/>
    <property type="match status" value="1"/>
</dbReference>
<dbReference type="InterPro" id="IPR007791">
    <property type="entry name" value="DjlA_N"/>
</dbReference>
<gene>
    <name evidence="2" type="ORF">GCM10007916_19750</name>
</gene>
<dbReference type="Pfam" id="PF05099">
    <property type="entry name" value="TerB"/>
    <property type="match status" value="1"/>
</dbReference>
<dbReference type="SUPFAM" id="SSF158682">
    <property type="entry name" value="TerB-like"/>
    <property type="match status" value="1"/>
</dbReference>
<dbReference type="EMBL" id="BSPQ01000005">
    <property type="protein sequence ID" value="GLS90908.1"/>
    <property type="molecule type" value="Genomic_DNA"/>
</dbReference>
<organism evidence="2 3">
    <name type="scientific">Psychromonas marina</name>
    <dbReference type="NCBI Taxonomy" id="88364"/>
    <lineage>
        <taxon>Bacteria</taxon>
        <taxon>Pseudomonadati</taxon>
        <taxon>Pseudomonadota</taxon>
        <taxon>Gammaproteobacteria</taxon>
        <taxon>Alteromonadales</taxon>
        <taxon>Psychromonadaceae</taxon>
        <taxon>Psychromonas</taxon>
    </lineage>
</organism>
<proteinExistence type="predicted"/>
<dbReference type="InterPro" id="IPR029024">
    <property type="entry name" value="TerB-like"/>
</dbReference>
<evidence type="ECO:0000259" key="1">
    <source>
        <dbReference type="Pfam" id="PF05099"/>
    </source>
</evidence>
<protein>
    <recommendedName>
        <fullName evidence="1">Co-chaperone DjlA N-terminal domain-containing protein</fullName>
    </recommendedName>
</protein>
<sequence>MIKKLTDYLSSLFKFEDDTDKPDQRFAIASLLCAVSHADHETSDLERLAIKNSLMKQLNLEENEVNDIIEVAEQDMLTSTSIFDFTSLLSDLTHESRVSIIEMMWRVAYADNHLGEIEEAVIRRVAGLLYVPHSEFIHTKLKVVATL</sequence>
<dbReference type="CDD" id="cd07313">
    <property type="entry name" value="terB_like_2"/>
    <property type="match status" value="1"/>
</dbReference>